<sequence>MFLFFFIVVSTFVEKHFKTKKNLRLHLQAAHDALVTVENPQSNSCANSAGKFCCTINVCRKEFDRFSLLSKHLKYHLKAKEQIKCPFKGCKNEYSAITSFTSHLTKKHRKDYRNIPKNVTESVNNVPTQNEPIPVPNDPIESPLCGQSSDSSNHDTAEVSHDELPDPSTLDINRIAQFYLKLESKLLLPVSTIQEIVSEIINLHSESQAIIKEQLKKKLIGEGILPERVQEIVEEVFMSDIFSQGHEVLRTNFRRKKYYKKHFDHVDPDKLDIDKSKKTSFAYIPLLKTLKAVGKDKSVQFHFHKKRKPSKSGVLRDFFDGDAFKKNEFFINNPGALEIILYQDAFEIVNPIGSSKKKHKILAVYMIAERIKDPDDAVWLSFLTLTEVVEIVCAPMIHESYLPYLDSLICDYLSLRKKLFPTFNLRPKHHYMRHYAKLIFFFGPLIKVGTMRFESKHKFFKRSIRYSMNFINVLKSLSEKHELFQTYVRLGADTRFDVETVETNPFEMSCNLYRQEILDAIRKTVPSVQNLFESCSVVIKGTEYKKGYVLSISQRGYQDHVVLGKMCLFLSDSDQNIYILFEILNHSFEPRLRAYQIQNTESYECRAISEEMNLKPMPIYKVHNMFLVKPKYGFVSTPL</sequence>
<comment type="caution">
    <text evidence="1">The sequence shown here is derived from an EMBL/GenBank/DDBJ whole genome shotgun (WGS) entry which is preliminary data.</text>
</comment>
<organism evidence="1 2">
    <name type="scientific">Eretmocerus hayati</name>
    <dbReference type="NCBI Taxonomy" id="131215"/>
    <lineage>
        <taxon>Eukaryota</taxon>
        <taxon>Metazoa</taxon>
        <taxon>Ecdysozoa</taxon>
        <taxon>Arthropoda</taxon>
        <taxon>Hexapoda</taxon>
        <taxon>Insecta</taxon>
        <taxon>Pterygota</taxon>
        <taxon>Neoptera</taxon>
        <taxon>Endopterygota</taxon>
        <taxon>Hymenoptera</taxon>
        <taxon>Apocrita</taxon>
        <taxon>Proctotrupomorpha</taxon>
        <taxon>Chalcidoidea</taxon>
        <taxon>Aphelinidae</taxon>
        <taxon>Aphelininae</taxon>
        <taxon>Eretmocerus</taxon>
    </lineage>
</organism>
<accession>A0ACC2PVK2</accession>
<proteinExistence type="predicted"/>
<protein>
    <submittedName>
        <fullName evidence="1">Uncharacterized protein</fullName>
    </submittedName>
</protein>
<dbReference type="Proteomes" id="UP001239111">
    <property type="component" value="Chromosome 1"/>
</dbReference>
<evidence type="ECO:0000313" key="1">
    <source>
        <dbReference type="EMBL" id="KAJ8686382.1"/>
    </source>
</evidence>
<name>A0ACC2PVK2_9HYME</name>
<gene>
    <name evidence="1" type="ORF">QAD02_022176</name>
</gene>
<evidence type="ECO:0000313" key="2">
    <source>
        <dbReference type="Proteomes" id="UP001239111"/>
    </source>
</evidence>
<keyword evidence="2" id="KW-1185">Reference proteome</keyword>
<reference evidence="1" key="1">
    <citation type="submission" date="2023-04" db="EMBL/GenBank/DDBJ databases">
        <title>A chromosome-level genome assembly of the parasitoid wasp Eretmocerus hayati.</title>
        <authorList>
            <person name="Zhong Y."/>
            <person name="Liu S."/>
            <person name="Liu Y."/>
        </authorList>
    </citation>
    <scope>NUCLEOTIDE SEQUENCE</scope>
    <source>
        <strain evidence="1">ZJU_SS_LIU_2023</strain>
    </source>
</reference>
<dbReference type="EMBL" id="CM056741">
    <property type="protein sequence ID" value="KAJ8686382.1"/>
    <property type="molecule type" value="Genomic_DNA"/>
</dbReference>